<evidence type="ECO:0000313" key="2">
    <source>
        <dbReference type="EMBL" id="RNA01269.1"/>
    </source>
</evidence>
<feature type="compositionally biased region" description="Basic and acidic residues" evidence="1">
    <location>
        <begin position="327"/>
        <end position="337"/>
    </location>
</feature>
<protein>
    <submittedName>
        <fullName evidence="2">Poly(ADP-ribose) polymerase pme-5-like</fullName>
    </submittedName>
</protein>
<reference evidence="2 3" key="1">
    <citation type="journal article" date="2018" name="Sci. Rep.">
        <title>Genomic signatures of local adaptation to the degree of environmental predictability in rotifers.</title>
        <authorList>
            <person name="Franch-Gras L."/>
            <person name="Hahn C."/>
            <person name="Garcia-Roger E.M."/>
            <person name="Carmona M.J."/>
            <person name="Serra M."/>
            <person name="Gomez A."/>
        </authorList>
    </citation>
    <scope>NUCLEOTIDE SEQUENCE [LARGE SCALE GENOMIC DNA]</scope>
    <source>
        <strain evidence="2">HYR1</strain>
    </source>
</reference>
<proteinExistence type="predicted"/>
<name>A0A3M7PQT9_BRAPC</name>
<comment type="caution">
    <text evidence="2">The sequence shown here is derived from an EMBL/GenBank/DDBJ whole genome shotgun (WGS) entry which is preliminary data.</text>
</comment>
<dbReference type="OrthoDB" id="2017365at2759"/>
<feature type="region of interest" description="Disordered" evidence="1">
    <location>
        <begin position="20"/>
        <end position="103"/>
    </location>
</feature>
<organism evidence="2 3">
    <name type="scientific">Brachionus plicatilis</name>
    <name type="common">Marine rotifer</name>
    <name type="synonym">Brachionus muelleri</name>
    <dbReference type="NCBI Taxonomy" id="10195"/>
    <lineage>
        <taxon>Eukaryota</taxon>
        <taxon>Metazoa</taxon>
        <taxon>Spiralia</taxon>
        <taxon>Gnathifera</taxon>
        <taxon>Rotifera</taxon>
        <taxon>Eurotatoria</taxon>
        <taxon>Monogononta</taxon>
        <taxon>Pseudotrocha</taxon>
        <taxon>Ploima</taxon>
        <taxon>Brachionidae</taxon>
        <taxon>Brachionus</taxon>
    </lineage>
</organism>
<evidence type="ECO:0000313" key="3">
    <source>
        <dbReference type="Proteomes" id="UP000276133"/>
    </source>
</evidence>
<feature type="compositionally biased region" description="Basic and acidic residues" evidence="1">
    <location>
        <begin position="255"/>
        <end position="274"/>
    </location>
</feature>
<feature type="non-terminal residue" evidence="2">
    <location>
        <position position="1"/>
    </location>
</feature>
<dbReference type="Proteomes" id="UP000276133">
    <property type="component" value="Unassembled WGS sequence"/>
</dbReference>
<dbReference type="EMBL" id="REGN01009389">
    <property type="protein sequence ID" value="RNA01269.1"/>
    <property type="molecule type" value="Genomic_DNA"/>
</dbReference>
<evidence type="ECO:0000256" key="1">
    <source>
        <dbReference type="SAM" id="MobiDB-lite"/>
    </source>
</evidence>
<feature type="region of interest" description="Disordered" evidence="1">
    <location>
        <begin position="213"/>
        <end position="337"/>
    </location>
</feature>
<gene>
    <name evidence="2" type="ORF">BpHYR1_019972</name>
</gene>
<keyword evidence="3" id="KW-1185">Reference proteome</keyword>
<accession>A0A3M7PQT9</accession>
<sequence length="661" mass="75911">EHEKSREKVELKRELEELNLTNFGGSQTSQDSVEKPKIKRRNDRGLDGGYWSQMAELNDSGRKRRRTNLLDSSSLSTHSANDSYTAEEARAAPDNDDAESVQSKSSKRFTLFKSKTILAVRADQGSFFLCQACHTIYEDSKKCKIQWLEEIDPDQKPVQYRFGYVDWLDPSTIISKVHMHKVADSNRMTLDQQDLLKVRDLLDKAVKEGGITVDFEQDKETSPESDVLVADGPREMSESSSTESDQVKKPRKKRASDPKLDDSDHEQKKEKKIGASENKQIVGSKSSIHIKKMTKTNETVVMRKSPQLNGKKKKQANGNETDELESDKEVKKVAKNESPRVKKRKLAKIVSNRSLEENDKVTVLASDPFFEQNDTVPFISPLVQSKLAFRYVYLDDEQGLRDLIGDTRKVSSVHVKKSLYCKVTPSQLALTLENRKMLEILIDDFLSPKQNRVKLSDTLFNRFTNGVYNMRSLGISNIRKLTEARGVREGNQAFNKDQDAQFCQDTYRFFNDLFETLFENGCSIEMYDFLLSKYRSVSESTIQFKTNLYICFPQLVLDSSSTITFTTGIVEEESRNKMRTKKIFAQQSRNFKRIAFLRDFAHHYQTLTVDATLNQRFLKLSNKYWTKSSTCVFGTFLPNPNPDFKILNTEEEIYAKIATKF</sequence>
<dbReference type="AlphaFoldDB" id="A0A3M7PQT9"/>
<feature type="compositionally biased region" description="Polar residues" evidence="1">
    <location>
        <begin position="69"/>
        <end position="84"/>
    </location>
</feature>
<feature type="compositionally biased region" description="Polar residues" evidence="1">
    <location>
        <begin position="20"/>
        <end position="31"/>
    </location>
</feature>
<feature type="compositionally biased region" description="Polar residues" evidence="1">
    <location>
        <begin position="277"/>
        <end position="287"/>
    </location>
</feature>